<dbReference type="InterPro" id="IPR050301">
    <property type="entry name" value="NTE"/>
</dbReference>
<feature type="short sequence motif" description="GXSXG" evidence="1">
    <location>
        <begin position="41"/>
        <end position="45"/>
    </location>
</feature>
<gene>
    <name evidence="3" type="ORF">Q4521_02315</name>
</gene>
<feature type="active site" description="Proton acceptor" evidence="1">
    <location>
        <position position="205"/>
    </location>
</feature>
<dbReference type="Proteomes" id="UP001169760">
    <property type="component" value="Unassembled WGS sequence"/>
</dbReference>
<evidence type="ECO:0000313" key="4">
    <source>
        <dbReference type="Proteomes" id="UP001169760"/>
    </source>
</evidence>
<evidence type="ECO:0000256" key="1">
    <source>
        <dbReference type="PROSITE-ProRule" id="PRU01161"/>
    </source>
</evidence>
<comment type="caution">
    <text evidence="1">Lacks conserved residue(s) required for the propagation of feature annotation.</text>
</comment>
<feature type="active site" description="Nucleophile" evidence="1">
    <location>
        <position position="43"/>
    </location>
</feature>
<dbReference type="PANTHER" id="PTHR14226">
    <property type="entry name" value="NEUROPATHY TARGET ESTERASE/SWISS CHEESE D.MELANOGASTER"/>
    <property type="match status" value="1"/>
</dbReference>
<sequence>MGTNALILSGGGARAAYQAGVLQAVADILPDLHNPFPIICGTSAGAINATAMAAHPGEFRAAALDLAKTWRSLEMDQVFHSDWWSLISGAFRAGASLFNDGVGKDRPVSLLDNAPLREFLKTVIPFENIQKRVESGDLEALCITALGYNSGDSVSFFQGNETLRGWRRYRRVGTPSEITVEHLMASSAIPAVFPAVPLKREYFGDGAMRQMAPISPALHLGADRVFVIGVSGNRNPVHWGRRGKIPPKHSPSLAQIIGQMFNSAFIDALEGDIEHLERVNALLELAAQDRCEKTLHLRPVDTLIISPTKELDKIAGRKIKHMPKSLRFFMRKTGATAKGGGSAAASYLLFTHEYCNELMELGYQDAMWSREKIEAFFADE</sequence>
<dbReference type="EMBL" id="JAUOPB010000001">
    <property type="protein sequence ID" value="MDO6421298.1"/>
    <property type="molecule type" value="Genomic_DNA"/>
</dbReference>
<dbReference type="CDD" id="cd07209">
    <property type="entry name" value="Pat_hypo_Ecoli_Z1214_like"/>
    <property type="match status" value="1"/>
</dbReference>
<keyword evidence="1" id="KW-0378">Hydrolase</keyword>
<dbReference type="RefSeq" id="WP_216063980.1">
    <property type="nucleotide sequence ID" value="NZ_CP123764.1"/>
</dbReference>
<keyword evidence="1" id="KW-0443">Lipid metabolism</keyword>
<reference evidence="3" key="1">
    <citation type="submission" date="2023-07" db="EMBL/GenBank/DDBJ databases">
        <title>Genome content predicts the carbon catabolic preferences of heterotrophic bacteria.</title>
        <authorList>
            <person name="Gralka M."/>
        </authorList>
    </citation>
    <scope>NUCLEOTIDE SEQUENCE</scope>
    <source>
        <strain evidence="3">I3M17_2</strain>
    </source>
</reference>
<name>A0AAW7X2W3_9GAMM</name>
<dbReference type="GO" id="GO:0016787">
    <property type="term" value="F:hydrolase activity"/>
    <property type="evidence" value="ECO:0007669"/>
    <property type="project" value="UniProtKB-UniRule"/>
</dbReference>
<proteinExistence type="predicted"/>
<feature type="domain" description="PNPLA" evidence="2">
    <location>
        <begin position="6"/>
        <end position="218"/>
    </location>
</feature>
<dbReference type="InterPro" id="IPR002641">
    <property type="entry name" value="PNPLA_dom"/>
</dbReference>
<dbReference type="Pfam" id="PF01734">
    <property type="entry name" value="Patatin"/>
    <property type="match status" value="1"/>
</dbReference>
<accession>A0AAW7X2W3</accession>
<comment type="caution">
    <text evidence="3">The sequence shown here is derived from an EMBL/GenBank/DDBJ whole genome shotgun (WGS) entry which is preliminary data.</text>
</comment>
<organism evidence="3 4">
    <name type="scientific">Saccharophagus degradans</name>
    <dbReference type="NCBI Taxonomy" id="86304"/>
    <lineage>
        <taxon>Bacteria</taxon>
        <taxon>Pseudomonadati</taxon>
        <taxon>Pseudomonadota</taxon>
        <taxon>Gammaproteobacteria</taxon>
        <taxon>Cellvibrionales</taxon>
        <taxon>Cellvibrionaceae</taxon>
        <taxon>Saccharophagus</taxon>
    </lineage>
</organism>
<dbReference type="PROSITE" id="PS51635">
    <property type="entry name" value="PNPLA"/>
    <property type="match status" value="1"/>
</dbReference>
<evidence type="ECO:0000313" key="3">
    <source>
        <dbReference type="EMBL" id="MDO6421298.1"/>
    </source>
</evidence>
<protein>
    <submittedName>
        <fullName evidence="3">Patatin-like phospholipase family protein</fullName>
    </submittedName>
</protein>
<feature type="short sequence motif" description="DGA/G" evidence="1">
    <location>
        <begin position="205"/>
        <end position="207"/>
    </location>
</feature>
<dbReference type="PANTHER" id="PTHR14226:SF57">
    <property type="entry name" value="BLR7027 PROTEIN"/>
    <property type="match status" value="1"/>
</dbReference>
<dbReference type="AlphaFoldDB" id="A0AAW7X2W3"/>
<dbReference type="GO" id="GO:0016042">
    <property type="term" value="P:lipid catabolic process"/>
    <property type="evidence" value="ECO:0007669"/>
    <property type="project" value="UniProtKB-UniRule"/>
</dbReference>
<evidence type="ECO:0000259" key="2">
    <source>
        <dbReference type="PROSITE" id="PS51635"/>
    </source>
</evidence>
<keyword evidence="1" id="KW-0442">Lipid degradation</keyword>